<name>A0AAE3XS56_9BACT</name>
<dbReference type="RefSeq" id="WP_309942852.1">
    <property type="nucleotide sequence ID" value="NZ_AP025309.1"/>
</dbReference>
<dbReference type="SUPFAM" id="SSF82171">
    <property type="entry name" value="DPP6 N-terminal domain-like"/>
    <property type="match status" value="1"/>
</dbReference>
<evidence type="ECO:0000256" key="1">
    <source>
        <dbReference type="SAM" id="Coils"/>
    </source>
</evidence>
<dbReference type="GO" id="GO:0120147">
    <property type="term" value="F:formylglycine-generating oxidase activity"/>
    <property type="evidence" value="ECO:0007669"/>
    <property type="project" value="TreeGrafter"/>
</dbReference>
<dbReference type="PANTHER" id="PTHR23150">
    <property type="entry name" value="SULFATASE MODIFYING FACTOR 1, 2"/>
    <property type="match status" value="1"/>
</dbReference>
<keyword evidence="1" id="KW-0175">Coiled coil</keyword>
<feature type="domain" description="Hydrazine synthase alpha subunit middle" evidence="5">
    <location>
        <begin position="747"/>
        <end position="838"/>
    </location>
</feature>
<dbReference type="InterPro" id="IPR042095">
    <property type="entry name" value="SUMF_sf"/>
</dbReference>
<dbReference type="Pfam" id="PF18582">
    <property type="entry name" value="HZS_alpha"/>
    <property type="match status" value="1"/>
</dbReference>
<dbReference type="Pfam" id="PF03781">
    <property type="entry name" value="FGE-sulfatase"/>
    <property type="match status" value="1"/>
</dbReference>
<dbReference type="InterPro" id="IPR040698">
    <property type="entry name" value="HZS_alpha_mid"/>
</dbReference>
<evidence type="ECO:0000259" key="4">
    <source>
        <dbReference type="Pfam" id="PF08305"/>
    </source>
</evidence>
<feature type="coiled-coil region" evidence="1">
    <location>
        <begin position="311"/>
        <end position="356"/>
    </location>
</feature>
<evidence type="ECO:0000313" key="7">
    <source>
        <dbReference type="Proteomes" id="UP001185092"/>
    </source>
</evidence>
<dbReference type="InterPro" id="IPR005532">
    <property type="entry name" value="SUMF_dom"/>
</dbReference>
<dbReference type="EMBL" id="JAVDQD010000011">
    <property type="protein sequence ID" value="MDR6241773.1"/>
    <property type="molecule type" value="Genomic_DNA"/>
</dbReference>
<dbReference type="SUPFAM" id="SSF48695">
    <property type="entry name" value="Multiheme cytochromes"/>
    <property type="match status" value="1"/>
</dbReference>
<accession>A0AAE3XS56</accession>
<feature type="chain" id="PRO_5042230412" evidence="2">
    <location>
        <begin position="22"/>
        <end position="1323"/>
    </location>
</feature>
<evidence type="ECO:0000313" key="6">
    <source>
        <dbReference type="EMBL" id="MDR6241773.1"/>
    </source>
</evidence>
<evidence type="ECO:0000256" key="2">
    <source>
        <dbReference type="SAM" id="SignalP"/>
    </source>
</evidence>
<dbReference type="InterPro" id="IPR051043">
    <property type="entry name" value="Sulfatase_Mod_Factor_Kinase"/>
</dbReference>
<dbReference type="InterPro" id="IPR013222">
    <property type="entry name" value="Glyco_hyd_98_carb-bd"/>
</dbReference>
<evidence type="ECO:0000259" key="3">
    <source>
        <dbReference type="Pfam" id="PF03781"/>
    </source>
</evidence>
<dbReference type="Proteomes" id="UP001185092">
    <property type="component" value="Unassembled WGS sequence"/>
</dbReference>
<protein>
    <submittedName>
        <fullName evidence="6">Formylglycine-generating enzyme required for sulfatase activity</fullName>
    </submittedName>
</protein>
<organism evidence="6 7">
    <name type="scientific">Aureibacter tunicatorum</name>
    <dbReference type="NCBI Taxonomy" id="866807"/>
    <lineage>
        <taxon>Bacteria</taxon>
        <taxon>Pseudomonadati</taxon>
        <taxon>Bacteroidota</taxon>
        <taxon>Cytophagia</taxon>
        <taxon>Cytophagales</taxon>
        <taxon>Persicobacteraceae</taxon>
        <taxon>Aureibacter</taxon>
    </lineage>
</organism>
<dbReference type="InterPro" id="IPR016187">
    <property type="entry name" value="CTDL_fold"/>
</dbReference>
<keyword evidence="7" id="KW-1185">Reference proteome</keyword>
<comment type="caution">
    <text evidence="6">The sequence shown here is derived from an EMBL/GenBank/DDBJ whole genome shotgun (WGS) entry which is preliminary data.</text>
</comment>
<reference evidence="6" key="1">
    <citation type="submission" date="2023-07" db="EMBL/GenBank/DDBJ databases">
        <title>Genomic Encyclopedia of Type Strains, Phase IV (KMG-IV): sequencing the most valuable type-strain genomes for metagenomic binning, comparative biology and taxonomic classification.</title>
        <authorList>
            <person name="Goeker M."/>
        </authorList>
    </citation>
    <scope>NUCLEOTIDE SEQUENCE</scope>
    <source>
        <strain evidence="6">DSM 26174</strain>
    </source>
</reference>
<sequence>MKRFNILTLLLCCCFHLSLIAQQVNISHQLVSSDDDWAQAMLKTQQAFQRYQAQVSFEMNYSPVMGINDDPYDINVDLSECDNLVLQADESTDNNVHDGAIFANAFLIDKSGNKHFLDKMSFIRQVDAKGKLDVISPEDDEIIYIGNNELERGVGVYAPGEMILDLGKKFKSFHAKVGTHRKRSGVRATVQLHVKNYSSSVIFESLSEMHSEQMSTFLKYSGRDAEKWLWAEPQVFEKNMVRNVVDKLEQKEYFLKRLSKNENDTKALLNLFLEVVRVYEFQEEHLKFFKLSAVQESVEYLKKNNKDTYRFDQVEEQYNELMASYDKAKAKVYQNNQEARKEIIRLKKLKREILLENPFLKDDFIAVRHRLKNARTAQSRNLGTPPSNFSSHGSIKNISTAYDTEIIKLSDITTGKTQISSVYKPKKGELVNDLELHYDADKLMFSKPGNNGRWHLHEMNLKDGKVNQLTPDTEPDLDYHEGLYLPNGKIICASNIGMQAVPCVNGKDPVANLCLFDPESKDFKQLNYGQDNEWDPVMLHNGRVMYLRWEYTDETHYFTRILMHMNPDGTGKKEYYGSGSYWPNSLFYAKPLPNHPTKFVGIVTGHHGIARAGRLVVFDPQQGRFEADGVVQEIPYKGREVVPEIKDHLVKGVWPLFTTPYPVDDNYFVVTAKMNPDALWGVYLVDMFDNVTLIHEFEDSGIREILPLKKKKKPIDIPDKTIKGEKEATIYIQDLYEGKGTQGVPKGKIKSLRVFAYKFGFNQMLSNHDIHGIESAWDVKRVLGTVPVEEDGSVMFKVPANTPISLQPLDEKGRAIQLMRSWLTAMPGEVLSCVGCHEDQNQVVKPKYTLASRKKPVEIMPMSGGGARPFSFDLEVQPVLDRNCISCHNGNNNEIPDFASDKKATDYNNFRESYLNLHPYISRPGPESDVHILTPMEFHASTSELVQLLESGHHGVELEDHEWEKLNTWIDLNVPYHGKWRDVTEYRGFNQEERRKVLAEKYNNLYDNSDEELLQREKYLKETPLNKPEWIVEKEQEAIVKKKKLKNWPFDTKKASSMQLKNLASTARKVVKLNDSISMTFVRIPAGQYLRDGKAVKIAQSFWMSTTELTNAQYRTLHPEYVSRMIDQHWKDHTGLGYEANKDEQPVIRLSWEEAMQFANDLTDNFEYLFDLPTEDEWEWACLSGSDTGWSYGEENSFAKYANLADETLREMTVAGVNPKPMPEYHPKFKYNNFLPRAWGVDDGSLIQVDVAQYKPNAWGLYDMHGNVKEWTKTNHTLSGDKKRVKGGSWKDRPLRAKAFFSIPFSSWQKVPDVGVRLIIREK</sequence>
<dbReference type="SUPFAM" id="SSF56436">
    <property type="entry name" value="C-type lectin-like"/>
    <property type="match status" value="1"/>
</dbReference>
<keyword evidence="2" id="KW-0732">Signal</keyword>
<evidence type="ECO:0000259" key="5">
    <source>
        <dbReference type="Pfam" id="PF18582"/>
    </source>
</evidence>
<dbReference type="Pfam" id="PF08305">
    <property type="entry name" value="NPCBM"/>
    <property type="match status" value="1"/>
</dbReference>
<dbReference type="PANTHER" id="PTHR23150:SF19">
    <property type="entry name" value="FORMYLGLYCINE-GENERATING ENZYME"/>
    <property type="match status" value="1"/>
</dbReference>
<dbReference type="InterPro" id="IPR036280">
    <property type="entry name" value="Multihaem_cyt_sf"/>
</dbReference>
<feature type="domain" description="Glycosyl hydrolase family 98 putative carbohydrate-binding module" evidence="4">
    <location>
        <begin position="131"/>
        <end position="195"/>
    </location>
</feature>
<gene>
    <name evidence="6" type="ORF">HNQ88_004860</name>
</gene>
<dbReference type="Gene3D" id="3.90.1580.10">
    <property type="entry name" value="paralog of FGE (formylglycine-generating enzyme)"/>
    <property type="match status" value="1"/>
</dbReference>
<feature type="domain" description="Sulfatase-modifying factor enzyme-like" evidence="3">
    <location>
        <begin position="1095"/>
        <end position="1319"/>
    </location>
</feature>
<proteinExistence type="predicted"/>
<feature type="signal peptide" evidence="2">
    <location>
        <begin position="1"/>
        <end position="21"/>
    </location>
</feature>